<organism evidence="2 3">
    <name type="scientific">Actomonas aquatica</name>
    <dbReference type="NCBI Taxonomy" id="2866162"/>
    <lineage>
        <taxon>Bacteria</taxon>
        <taxon>Pseudomonadati</taxon>
        <taxon>Verrucomicrobiota</taxon>
        <taxon>Opitutia</taxon>
        <taxon>Opitutales</taxon>
        <taxon>Opitutaceae</taxon>
        <taxon>Actomonas</taxon>
    </lineage>
</organism>
<accession>A0ABZ1C4R9</accession>
<feature type="transmembrane region" description="Helical" evidence="1">
    <location>
        <begin position="140"/>
        <end position="159"/>
    </location>
</feature>
<dbReference type="Proteomes" id="UP000738431">
    <property type="component" value="Chromosome"/>
</dbReference>
<protein>
    <submittedName>
        <fullName evidence="2">Anthrone oxygenase family protein</fullName>
    </submittedName>
</protein>
<dbReference type="EMBL" id="CP139781">
    <property type="protein sequence ID" value="WRQ86727.1"/>
    <property type="molecule type" value="Genomic_DNA"/>
</dbReference>
<feature type="transmembrane region" description="Helical" evidence="1">
    <location>
        <begin position="54"/>
        <end position="75"/>
    </location>
</feature>
<name>A0ABZ1C4R9_9BACT</name>
<keyword evidence="1" id="KW-0472">Membrane</keyword>
<evidence type="ECO:0000313" key="3">
    <source>
        <dbReference type="Proteomes" id="UP000738431"/>
    </source>
</evidence>
<feature type="transmembrane region" description="Helical" evidence="1">
    <location>
        <begin position="87"/>
        <end position="110"/>
    </location>
</feature>
<keyword evidence="3" id="KW-1185">Reference proteome</keyword>
<evidence type="ECO:0000313" key="2">
    <source>
        <dbReference type="EMBL" id="WRQ86727.1"/>
    </source>
</evidence>
<sequence length="162" mass="17216">MSPLQFALLIFATLASAALAGLFFVFSNFTMQALGQLTPTAGMAAMQRINVVIINPWFIGLFLGTGVVSVVLAVLGWGDWQSPATLWMLLGAVLYMLGCLVVTGTCNVPLNDALASLEPGGPTAAGAWTDYRRRWLPWNHVRMIACLGAAGSFLTALLVRGT</sequence>
<dbReference type="Pfam" id="PF08592">
    <property type="entry name" value="Anthrone_oxy"/>
    <property type="match status" value="1"/>
</dbReference>
<dbReference type="InterPro" id="IPR013901">
    <property type="entry name" value="Anthrone_oxy"/>
</dbReference>
<keyword evidence="1" id="KW-1133">Transmembrane helix</keyword>
<gene>
    <name evidence="2" type="ORF">K1X11_018090</name>
</gene>
<evidence type="ECO:0000256" key="1">
    <source>
        <dbReference type="SAM" id="Phobius"/>
    </source>
</evidence>
<dbReference type="RefSeq" id="WP_221030565.1">
    <property type="nucleotide sequence ID" value="NZ_CP139781.1"/>
</dbReference>
<keyword evidence="1" id="KW-0812">Transmembrane</keyword>
<reference evidence="2 3" key="1">
    <citation type="submission" date="2023-12" db="EMBL/GenBank/DDBJ databases">
        <title>Description of an unclassified Opitutus bacterium of Verrucomicrobiota.</title>
        <authorList>
            <person name="Zhang D.-F."/>
        </authorList>
    </citation>
    <scope>NUCLEOTIDE SEQUENCE [LARGE SCALE GENOMIC DNA]</scope>
    <source>
        <strain evidence="2 3">WL0086</strain>
    </source>
</reference>
<proteinExistence type="predicted"/>